<gene>
    <name evidence="2" type="ORF">IXB28_16415</name>
</gene>
<keyword evidence="3" id="KW-1185">Reference proteome</keyword>
<evidence type="ECO:0000256" key="1">
    <source>
        <dbReference type="SAM" id="Coils"/>
    </source>
</evidence>
<keyword evidence="1" id="KW-0175">Coiled coil</keyword>
<name>A0ABS5Y7H6_9CYAN</name>
<evidence type="ECO:0008006" key="4">
    <source>
        <dbReference type="Google" id="ProtNLM"/>
    </source>
</evidence>
<proteinExistence type="predicted"/>
<dbReference type="RefSeq" id="WP_215619685.1">
    <property type="nucleotide sequence ID" value="NZ_JADOER010000017.1"/>
</dbReference>
<organism evidence="2 3">
    <name type="scientific">Leptothoe kymatousa TAU-MAC 1615</name>
    <dbReference type="NCBI Taxonomy" id="2364775"/>
    <lineage>
        <taxon>Bacteria</taxon>
        <taxon>Bacillati</taxon>
        <taxon>Cyanobacteriota</taxon>
        <taxon>Cyanophyceae</taxon>
        <taxon>Nodosilineales</taxon>
        <taxon>Cymatolegaceae</taxon>
        <taxon>Leptothoe</taxon>
        <taxon>Leptothoe kymatousa</taxon>
    </lineage>
</organism>
<evidence type="ECO:0000313" key="3">
    <source>
        <dbReference type="Proteomes" id="UP001196661"/>
    </source>
</evidence>
<accession>A0ABS5Y7H6</accession>
<evidence type="ECO:0000313" key="2">
    <source>
        <dbReference type="EMBL" id="MBT9313796.1"/>
    </source>
</evidence>
<comment type="caution">
    <text evidence="2">The sequence shown here is derived from an EMBL/GenBank/DDBJ whole genome shotgun (WGS) entry which is preliminary data.</text>
</comment>
<dbReference type="EMBL" id="JADOER010000017">
    <property type="protein sequence ID" value="MBT9313796.1"/>
    <property type="molecule type" value="Genomic_DNA"/>
</dbReference>
<reference evidence="2 3" key="1">
    <citation type="journal article" date="2021" name="Mar. Drugs">
        <title>Genome Reduction and Secondary Metabolism of the Marine Sponge-Associated Cyanobacterium Leptothoe.</title>
        <authorList>
            <person name="Konstantinou D."/>
            <person name="Popin R.V."/>
            <person name="Fewer D.P."/>
            <person name="Sivonen K."/>
            <person name="Gkelis S."/>
        </authorList>
    </citation>
    <scope>NUCLEOTIDE SEQUENCE [LARGE SCALE GENOMIC DNA]</scope>
    <source>
        <strain evidence="2 3">TAU-MAC 1615</strain>
    </source>
</reference>
<protein>
    <recommendedName>
        <fullName evidence="4">Mediator of RNA polymerase II transcription subunit 21</fullName>
    </recommendedName>
</protein>
<feature type="coiled-coil region" evidence="1">
    <location>
        <begin position="47"/>
        <end position="89"/>
    </location>
</feature>
<dbReference type="Proteomes" id="UP001196661">
    <property type="component" value="Unassembled WGS sequence"/>
</dbReference>
<sequence>MVNPPQFGQGAVRSLQSLVQDALVLLKLVEDKIPMDNMEKPTLKPKVKEAQESVQDLLGALQNTEKLAVKVFESEVEEIKEEVKATNWNQYRRPPGQQG</sequence>